<accession>A0A6J6ZX78</accession>
<keyword evidence="12" id="KW-0326">Glycosidase</keyword>
<evidence type="ECO:0000256" key="4">
    <source>
        <dbReference type="ARBA" id="ARBA00012045"/>
    </source>
</evidence>
<dbReference type="GO" id="GO:0006298">
    <property type="term" value="P:mismatch repair"/>
    <property type="evidence" value="ECO:0007669"/>
    <property type="project" value="TreeGrafter"/>
</dbReference>
<dbReference type="InterPro" id="IPR000445">
    <property type="entry name" value="HhH_motif"/>
</dbReference>
<proteinExistence type="inferred from homology"/>
<sequence length="292" mass="31560">MALTTKEIRSVNQFLLRWYAKSARPLKIRERSDPYSVLIVEVMAQQTQITRVGQLAERFLARFPTLAALATAEAADVLEAWRGLGYNRRALSLHRAAQVAHAAGGLPATHEDLQLLPGIGPYTARAVAAIAFGGSEIPVDVNIARVVQRVTGEVKLTPKPLQAAANAFGAELEANEAGAWAQAAMDLANAHCRANTPDCGSCPLRSVCHSAGRVAAPPPRKVGVAPRFSSTRRWLRGRLLDELRDAGAAGMQLRGARGEHDTDAVTATIEQLQAEGLIERLRGEVYRLPRRT</sequence>
<keyword evidence="6" id="KW-0479">Metal-binding</keyword>
<keyword evidence="8" id="KW-0378">Hydrolase</keyword>
<reference evidence="14" key="1">
    <citation type="submission" date="2020-05" db="EMBL/GenBank/DDBJ databases">
        <authorList>
            <person name="Chiriac C."/>
            <person name="Salcher M."/>
            <person name="Ghai R."/>
            <person name="Kavagutti S V."/>
        </authorList>
    </citation>
    <scope>NUCLEOTIDE SEQUENCE</scope>
</reference>
<keyword evidence="7" id="KW-0227">DNA damage</keyword>
<dbReference type="GO" id="GO:0035485">
    <property type="term" value="F:adenine/guanine mispair binding"/>
    <property type="evidence" value="ECO:0007669"/>
    <property type="project" value="TreeGrafter"/>
</dbReference>
<evidence type="ECO:0000256" key="1">
    <source>
        <dbReference type="ARBA" id="ARBA00000843"/>
    </source>
</evidence>
<evidence type="ECO:0000256" key="8">
    <source>
        <dbReference type="ARBA" id="ARBA00022801"/>
    </source>
</evidence>
<dbReference type="PANTHER" id="PTHR42944:SF1">
    <property type="entry name" value="ADENINE DNA GLYCOSYLASE"/>
    <property type="match status" value="1"/>
</dbReference>
<dbReference type="EMBL" id="CAFAAL010000320">
    <property type="protein sequence ID" value="CAB4824959.1"/>
    <property type="molecule type" value="Genomic_DNA"/>
</dbReference>
<dbReference type="Pfam" id="PF00633">
    <property type="entry name" value="HHH"/>
    <property type="match status" value="1"/>
</dbReference>
<dbReference type="GO" id="GO:0051536">
    <property type="term" value="F:iron-sulfur cluster binding"/>
    <property type="evidence" value="ECO:0007669"/>
    <property type="project" value="UniProtKB-KW"/>
</dbReference>
<comment type="cofactor">
    <cofactor evidence="2">
        <name>[4Fe-4S] cluster</name>
        <dbReference type="ChEBI" id="CHEBI:49883"/>
    </cofactor>
</comment>
<organism evidence="14">
    <name type="scientific">freshwater metagenome</name>
    <dbReference type="NCBI Taxonomy" id="449393"/>
    <lineage>
        <taxon>unclassified sequences</taxon>
        <taxon>metagenomes</taxon>
        <taxon>ecological metagenomes</taxon>
    </lineage>
</organism>
<dbReference type="PROSITE" id="PS01155">
    <property type="entry name" value="ENDONUCLEASE_III_2"/>
    <property type="match status" value="1"/>
</dbReference>
<dbReference type="SUPFAM" id="SSF48150">
    <property type="entry name" value="DNA-glycosylase"/>
    <property type="match status" value="1"/>
</dbReference>
<dbReference type="CDD" id="cd00056">
    <property type="entry name" value="ENDO3c"/>
    <property type="match status" value="1"/>
</dbReference>
<dbReference type="GO" id="GO:0046872">
    <property type="term" value="F:metal ion binding"/>
    <property type="evidence" value="ECO:0007669"/>
    <property type="project" value="UniProtKB-KW"/>
</dbReference>
<keyword evidence="9" id="KW-0408">Iron</keyword>
<dbReference type="Gene3D" id="1.10.1670.10">
    <property type="entry name" value="Helix-hairpin-Helix base-excision DNA repair enzymes (C-terminal)"/>
    <property type="match status" value="1"/>
</dbReference>
<comment type="similarity">
    <text evidence="3">Belongs to the Nth/MutY family.</text>
</comment>
<feature type="domain" description="HhH-GPD" evidence="13">
    <location>
        <begin position="43"/>
        <end position="190"/>
    </location>
</feature>
<dbReference type="InterPro" id="IPR023170">
    <property type="entry name" value="HhH_base_excis_C"/>
</dbReference>
<evidence type="ECO:0000256" key="6">
    <source>
        <dbReference type="ARBA" id="ARBA00022723"/>
    </source>
</evidence>
<evidence type="ECO:0000256" key="3">
    <source>
        <dbReference type="ARBA" id="ARBA00008343"/>
    </source>
</evidence>
<comment type="catalytic activity">
    <reaction evidence="1">
        <text>Hydrolyzes free adenine bases from 7,8-dihydro-8-oxoguanine:adenine mismatched double-stranded DNA, leaving an apurinic site.</text>
        <dbReference type="EC" id="3.2.2.31"/>
    </reaction>
</comment>
<dbReference type="InterPro" id="IPR011257">
    <property type="entry name" value="DNA_glycosylase"/>
</dbReference>
<dbReference type="GO" id="GO:0000701">
    <property type="term" value="F:purine-specific mismatch base pair DNA N-glycosylase activity"/>
    <property type="evidence" value="ECO:0007669"/>
    <property type="project" value="UniProtKB-EC"/>
</dbReference>
<dbReference type="InterPro" id="IPR003265">
    <property type="entry name" value="HhH-GPD_domain"/>
</dbReference>
<evidence type="ECO:0000256" key="9">
    <source>
        <dbReference type="ARBA" id="ARBA00023004"/>
    </source>
</evidence>
<dbReference type="PANTHER" id="PTHR42944">
    <property type="entry name" value="ADENINE DNA GLYCOSYLASE"/>
    <property type="match status" value="1"/>
</dbReference>
<evidence type="ECO:0000313" key="14">
    <source>
        <dbReference type="EMBL" id="CAB4824959.1"/>
    </source>
</evidence>
<evidence type="ECO:0000256" key="7">
    <source>
        <dbReference type="ARBA" id="ARBA00022763"/>
    </source>
</evidence>
<dbReference type="InterPro" id="IPR004036">
    <property type="entry name" value="Endonuclease-III-like_CS2"/>
</dbReference>
<evidence type="ECO:0000256" key="11">
    <source>
        <dbReference type="ARBA" id="ARBA00023204"/>
    </source>
</evidence>
<dbReference type="GO" id="GO:0006284">
    <property type="term" value="P:base-excision repair"/>
    <property type="evidence" value="ECO:0007669"/>
    <property type="project" value="InterPro"/>
</dbReference>
<evidence type="ECO:0000259" key="13">
    <source>
        <dbReference type="SMART" id="SM00478"/>
    </source>
</evidence>
<dbReference type="InterPro" id="IPR044298">
    <property type="entry name" value="MIG/MutY"/>
</dbReference>
<protein>
    <recommendedName>
        <fullName evidence="5">Adenine DNA glycosylase</fullName>
        <ecNumber evidence="4">3.2.2.31</ecNumber>
    </recommendedName>
</protein>
<evidence type="ECO:0000256" key="10">
    <source>
        <dbReference type="ARBA" id="ARBA00023014"/>
    </source>
</evidence>
<dbReference type="GO" id="GO:0034039">
    <property type="term" value="F:8-oxo-7,8-dihydroguanine DNA N-glycosylase activity"/>
    <property type="evidence" value="ECO:0007669"/>
    <property type="project" value="TreeGrafter"/>
</dbReference>
<dbReference type="Pfam" id="PF00730">
    <property type="entry name" value="HhH-GPD"/>
    <property type="match status" value="1"/>
</dbReference>
<dbReference type="GO" id="GO:0032357">
    <property type="term" value="F:oxidized purine DNA binding"/>
    <property type="evidence" value="ECO:0007669"/>
    <property type="project" value="TreeGrafter"/>
</dbReference>
<dbReference type="EC" id="3.2.2.31" evidence="4"/>
<evidence type="ECO:0000256" key="5">
    <source>
        <dbReference type="ARBA" id="ARBA00022023"/>
    </source>
</evidence>
<evidence type="ECO:0000256" key="2">
    <source>
        <dbReference type="ARBA" id="ARBA00001966"/>
    </source>
</evidence>
<dbReference type="SMART" id="SM00478">
    <property type="entry name" value="ENDO3c"/>
    <property type="match status" value="1"/>
</dbReference>
<dbReference type="AlphaFoldDB" id="A0A6J6ZX78"/>
<name>A0A6J6ZX78_9ZZZZ</name>
<keyword evidence="11" id="KW-0234">DNA repair</keyword>
<evidence type="ECO:0000256" key="12">
    <source>
        <dbReference type="ARBA" id="ARBA00023295"/>
    </source>
</evidence>
<keyword evidence="10" id="KW-0411">Iron-sulfur</keyword>
<gene>
    <name evidence="14" type="ORF">UFOPK3004_02057</name>
</gene>
<dbReference type="Gene3D" id="1.10.340.30">
    <property type="entry name" value="Hypothetical protein, domain 2"/>
    <property type="match status" value="1"/>
</dbReference>